<dbReference type="eggNOG" id="ENOG502RJ2I">
    <property type="taxonomic scope" value="Eukaryota"/>
</dbReference>
<evidence type="ECO:0000313" key="2">
    <source>
        <dbReference type="EMBL" id="AEO58657.1"/>
    </source>
</evidence>
<dbReference type="AlphaFoldDB" id="G2QGZ7"/>
<dbReference type="RefSeq" id="XP_003663902.1">
    <property type="nucleotide sequence ID" value="XM_003663854.1"/>
</dbReference>
<dbReference type="GeneID" id="11510252"/>
<dbReference type="HOGENOM" id="CLU_642495_0_0_1"/>
<dbReference type="VEuPathDB" id="FungiDB:MYCTH_51992"/>
<dbReference type="InParanoid" id="G2QGZ7"/>
<dbReference type="OMA" id="RKRVINP"/>
<proteinExistence type="predicted"/>
<accession>G2QGZ7</accession>
<dbReference type="OrthoDB" id="4583971at2759"/>
<dbReference type="Proteomes" id="UP000007322">
    <property type="component" value="Chromosome 4"/>
</dbReference>
<reference evidence="2 3" key="1">
    <citation type="journal article" date="2011" name="Nat. Biotechnol.">
        <title>Comparative genomic analysis of the thermophilic biomass-degrading fungi Myceliophthora thermophila and Thielavia terrestris.</title>
        <authorList>
            <person name="Berka R.M."/>
            <person name="Grigoriev I.V."/>
            <person name="Otillar R."/>
            <person name="Salamov A."/>
            <person name="Grimwood J."/>
            <person name="Reid I."/>
            <person name="Ishmael N."/>
            <person name="John T."/>
            <person name="Darmond C."/>
            <person name="Moisan M.-C."/>
            <person name="Henrissat B."/>
            <person name="Coutinho P.M."/>
            <person name="Lombard V."/>
            <person name="Natvig D.O."/>
            <person name="Lindquist E."/>
            <person name="Schmutz J."/>
            <person name="Lucas S."/>
            <person name="Harris P."/>
            <person name="Powlowski J."/>
            <person name="Bellemare A."/>
            <person name="Taylor D."/>
            <person name="Butler G."/>
            <person name="de Vries R.P."/>
            <person name="Allijn I.E."/>
            <person name="van den Brink J."/>
            <person name="Ushinsky S."/>
            <person name="Storms R."/>
            <person name="Powell A.J."/>
            <person name="Paulsen I.T."/>
            <person name="Elbourne L.D.H."/>
            <person name="Baker S.E."/>
            <person name="Magnuson J."/>
            <person name="LaBoissiere S."/>
            <person name="Clutterbuck A.J."/>
            <person name="Martinez D."/>
            <person name="Wogulis M."/>
            <person name="de Leon A.L."/>
            <person name="Rey M.W."/>
            <person name="Tsang A."/>
        </authorList>
    </citation>
    <scope>NUCLEOTIDE SEQUENCE [LARGE SCALE GENOMIC DNA]</scope>
    <source>
        <strain evidence="3">ATCC 42464 / BCRC 31852 / DSM 1799</strain>
    </source>
</reference>
<name>G2QGZ7_THET4</name>
<feature type="compositionally biased region" description="Polar residues" evidence="1">
    <location>
        <begin position="192"/>
        <end position="206"/>
    </location>
</feature>
<feature type="compositionally biased region" description="Polar residues" evidence="1">
    <location>
        <begin position="142"/>
        <end position="151"/>
    </location>
</feature>
<feature type="region of interest" description="Disordered" evidence="1">
    <location>
        <begin position="142"/>
        <end position="212"/>
    </location>
</feature>
<gene>
    <name evidence="2" type="ORF">MYCTH_51992</name>
</gene>
<keyword evidence="3" id="KW-1185">Reference proteome</keyword>
<sequence length="428" mass="46969">MSELGCQSKRDIERCKVIFGAAVSSSPKVHRLLTTAGTEPVQWTLAFHATEQPVDPFIGIWNFGRGEFEDANLNLQQRDGYEYARISHLEIMPLSLAENEEHDPKTSPRPKLELVDQVPDTIFSTSQTMSQTAKTMMEQKIAPTQETGNNSKHSKPGPRRAAAAQLSPPLTIASRRDHSKSATIEKVYGSEMTPNKMSHSTSPSTEDSCRSIPRKRLGTKRKPKRPLQLFEDVTSSLPPTQVIGESQSLGQRSQIWNHRQSAELGTEPTTQDWLVEEISGSVSPDPLRIFDGISLSPEALSDAQTSPGVALLRHAAPSPNIAYQLRLGSSTNDGGLIRLEPPPSVTNGHNCMSQGELRASASAKLLDITISDDEQDLRMVAVEEHHALSHTAAEKGEGLDISFNFSPHTVSRRASLFQDIPNSSEDEE</sequence>
<evidence type="ECO:0000313" key="3">
    <source>
        <dbReference type="Proteomes" id="UP000007322"/>
    </source>
</evidence>
<protein>
    <submittedName>
        <fullName evidence="2">Uncharacterized protein</fullName>
    </submittedName>
</protein>
<dbReference type="KEGG" id="mtm:MYCTH_51992"/>
<evidence type="ECO:0000256" key="1">
    <source>
        <dbReference type="SAM" id="MobiDB-lite"/>
    </source>
</evidence>
<organism evidence="2 3">
    <name type="scientific">Thermothelomyces thermophilus (strain ATCC 42464 / BCRC 31852 / DSM 1799)</name>
    <name type="common">Sporotrichum thermophile</name>
    <dbReference type="NCBI Taxonomy" id="573729"/>
    <lineage>
        <taxon>Eukaryota</taxon>
        <taxon>Fungi</taxon>
        <taxon>Dikarya</taxon>
        <taxon>Ascomycota</taxon>
        <taxon>Pezizomycotina</taxon>
        <taxon>Sordariomycetes</taxon>
        <taxon>Sordariomycetidae</taxon>
        <taxon>Sordariales</taxon>
        <taxon>Chaetomiaceae</taxon>
        <taxon>Thermothelomyces</taxon>
    </lineage>
</organism>
<dbReference type="EMBL" id="CP003005">
    <property type="protein sequence ID" value="AEO58657.1"/>
    <property type="molecule type" value="Genomic_DNA"/>
</dbReference>